<dbReference type="GO" id="GO:0008270">
    <property type="term" value="F:zinc ion binding"/>
    <property type="evidence" value="ECO:0007669"/>
    <property type="project" value="InterPro"/>
</dbReference>
<accession>A0A365K3X8</accession>
<gene>
    <name evidence="2" type="ORF">DP119_10950</name>
</gene>
<dbReference type="CDD" id="cd00085">
    <property type="entry name" value="HNHc"/>
    <property type="match status" value="1"/>
</dbReference>
<dbReference type="GO" id="GO:0004519">
    <property type="term" value="F:endonuclease activity"/>
    <property type="evidence" value="ECO:0007669"/>
    <property type="project" value="InterPro"/>
</dbReference>
<evidence type="ECO:0000313" key="3">
    <source>
        <dbReference type="Proteomes" id="UP000251869"/>
    </source>
</evidence>
<dbReference type="OrthoDB" id="9798761at2"/>
<dbReference type="InterPro" id="IPR003615">
    <property type="entry name" value="HNH_nuc"/>
</dbReference>
<dbReference type="AlphaFoldDB" id="A0A365K3X8"/>
<sequence>MADLFLKDEEIKEIFKNHIKIDSKVMSIETLFANERRTKSTVYDPYYQRNYVWDTDKASYFIESILLGTEIPPLVFFNTGKKIEVIDGRQRFETIKRFKDNKFHLTKKGLRIFGDLQKQSFEDFDINLQDVFWDTKLRIIEFSVVNEPKLDYRKEDQIKKEIFRRYNSGITPLKNAEIEKAIYINDDTTTFFKKKFKDEEKDYLSFLDLFFSEREKELSKKGITLEKAMSKVRVFLVLHNLPINYYSTSQGRKELIQKFFENLSENTQDVEGLYEDFFKKIKILKNIKKQLSVNGIEYNKLVFECLFWALTIMEQEGISLDRINGKEVNDQLIKFIGDNIQIYTTENSHFYKEMKERYSGTASFFEKVFDLSFDIYIRNNATTQNKLKTVMNNSSDTHQIIEVFESLRLNKPDASSTTIDDICRLMNRKRFLVRPSYQRGESINQMKSSAIIESILLGINLPPIFIYKRLDGILEVVDGQQRLLSILGFIGEEFLDENGVITSSEKNNYKLNKLKILDELNGDAYKDLGDNLKEKILDFNLSLVTIDAKINPQFDPIDLFIRLNNKPYPIRENTFEMWNSYVDHEVVSKIKQIVSKNNSWFYSKLKNTRMENEELITTLAYFEYKKEHPDAYDDLDIYQRNDTINFRVKSKVEITKVLNLASEQEKVKNEFMKSISDVEKFLRKLKLLLTDKDISEDIDEYLKAELTKLFYLKHSKAARRTLQSFYALWNVLSTIPYEMVRLNRTELKEEISSLFKYTKSLPPEDQDGAGINKYEEMVTALWSKYSTDERKVILTIEEKQNLLKKQKNICSLCRSSLFISDEIEVDHRVPLAIGGRDKFLNLQLAHKDCNRKKGMKML</sequence>
<dbReference type="Proteomes" id="UP000251869">
    <property type="component" value="Unassembled WGS sequence"/>
</dbReference>
<comment type="caution">
    <text evidence="2">The sequence shown here is derived from an EMBL/GenBank/DDBJ whole genome shotgun (WGS) entry which is preliminary data.</text>
</comment>
<organism evidence="2 3">
    <name type="scientific">Planococcus maitriensis</name>
    <dbReference type="NCBI Taxonomy" id="221799"/>
    <lineage>
        <taxon>Bacteria</taxon>
        <taxon>Bacillati</taxon>
        <taxon>Bacillota</taxon>
        <taxon>Bacilli</taxon>
        <taxon>Bacillales</taxon>
        <taxon>Caryophanaceae</taxon>
        <taxon>Planococcus</taxon>
    </lineage>
</organism>
<evidence type="ECO:0000313" key="2">
    <source>
        <dbReference type="EMBL" id="RAZ67275.1"/>
    </source>
</evidence>
<protein>
    <recommendedName>
        <fullName evidence="1">HNH nuclease domain-containing protein</fullName>
    </recommendedName>
</protein>
<dbReference type="InterPro" id="IPR002711">
    <property type="entry name" value="HNH"/>
</dbReference>
<dbReference type="PANTHER" id="PTHR39639">
    <property type="entry name" value="CHROMOSOME 16, WHOLE GENOME SHOTGUN SEQUENCE"/>
    <property type="match status" value="1"/>
</dbReference>
<keyword evidence="3" id="KW-1185">Reference proteome</keyword>
<dbReference type="GO" id="GO:0003676">
    <property type="term" value="F:nucleic acid binding"/>
    <property type="evidence" value="ECO:0007669"/>
    <property type="project" value="InterPro"/>
</dbReference>
<dbReference type="InterPro" id="IPR004919">
    <property type="entry name" value="GmrSD_N"/>
</dbReference>
<feature type="domain" description="HNH nuclease" evidence="1">
    <location>
        <begin position="797"/>
        <end position="851"/>
    </location>
</feature>
<dbReference type="Gene3D" id="1.10.30.50">
    <property type="match status" value="1"/>
</dbReference>
<reference evidence="2 3" key="1">
    <citation type="submission" date="2018-06" db="EMBL/GenBank/DDBJ databases">
        <title>The draft genome sequences of strains SCU63 and S1.</title>
        <authorList>
            <person name="Gan L."/>
        </authorList>
    </citation>
    <scope>NUCLEOTIDE SEQUENCE [LARGE SCALE GENOMIC DNA]</scope>
    <source>
        <strain evidence="2 3">S1</strain>
    </source>
</reference>
<dbReference type="Pfam" id="PF03235">
    <property type="entry name" value="GmrSD_N"/>
    <property type="match status" value="2"/>
</dbReference>
<proteinExistence type="predicted"/>
<dbReference type="PANTHER" id="PTHR39639:SF1">
    <property type="entry name" value="DUF262 DOMAIN-CONTAINING PROTEIN"/>
    <property type="match status" value="1"/>
</dbReference>
<dbReference type="EMBL" id="QLZQ01000004">
    <property type="protein sequence ID" value="RAZ67275.1"/>
    <property type="molecule type" value="Genomic_DNA"/>
</dbReference>
<dbReference type="RefSeq" id="WP_112233213.1">
    <property type="nucleotide sequence ID" value="NZ_QLZQ01000004.1"/>
</dbReference>
<dbReference type="SMART" id="SM00507">
    <property type="entry name" value="HNHc"/>
    <property type="match status" value="1"/>
</dbReference>
<evidence type="ECO:0000259" key="1">
    <source>
        <dbReference type="SMART" id="SM00507"/>
    </source>
</evidence>
<name>A0A365K3X8_9BACL</name>
<dbReference type="Pfam" id="PF01844">
    <property type="entry name" value="HNH"/>
    <property type="match status" value="1"/>
</dbReference>